<keyword evidence="2" id="KW-1185">Reference proteome</keyword>
<accession>A0AAV5MPL2</accession>
<evidence type="ECO:0000313" key="2">
    <source>
        <dbReference type="Proteomes" id="UP001054252"/>
    </source>
</evidence>
<sequence>MKKKKKPSKRTICSVRLGSWLQKGLIVLRSIKRLMFMRWEAIVF</sequence>
<dbReference type="Proteomes" id="UP001054252">
    <property type="component" value="Unassembled WGS sequence"/>
</dbReference>
<evidence type="ECO:0000313" key="1">
    <source>
        <dbReference type="EMBL" id="GKV50763.1"/>
    </source>
</evidence>
<organism evidence="1 2">
    <name type="scientific">Rubroshorea leprosula</name>
    <dbReference type="NCBI Taxonomy" id="152421"/>
    <lineage>
        <taxon>Eukaryota</taxon>
        <taxon>Viridiplantae</taxon>
        <taxon>Streptophyta</taxon>
        <taxon>Embryophyta</taxon>
        <taxon>Tracheophyta</taxon>
        <taxon>Spermatophyta</taxon>
        <taxon>Magnoliopsida</taxon>
        <taxon>eudicotyledons</taxon>
        <taxon>Gunneridae</taxon>
        <taxon>Pentapetalae</taxon>
        <taxon>rosids</taxon>
        <taxon>malvids</taxon>
        <taxon>Malvales</taxon>
        <taxon>Dipterocarpaceae</taxon>
        <taxon>Rubroshorea</taxon>
    </lineage>
</organism>
<reference evidence="1 2" key="1">
    <citation type="journal article" date="2021" name="Commun. Biol.">
        <title>The genome of Shorea leprosula (Dipterocarpaceae) highlights the ecological relevance of drought in aseasonal tropical rainforests.</title>
        <authorList>
            <person name="Ng K.K.S."/>
            <person name="Kobayashi M.J."/>
            <person name="Fawcett J.A."/>
            <person name="Hatakeyama M."/>
            <person name="Paape T."/>
            <person name="Ng C.H."/>
            <person name="Ang C.C."/>
            <person name="Tnah L.H."/>
            <person name="Lee C.T."/>
            <person name="Nishiyama T."/>
            <person name="Sese J."/>
            <person name="O'Brien M.J."/>
            <person name="Copetti D."/>
            <person name="Mohd Noor M.I."/>
            <person name="Ong R.C."/>
            <person name="Putra M."/>
            <person name="Sireger I.Z."/>
            <person name="Indrioko S."/>
            <person name="Kosugi Y."/>
            <person name="Izuno A."/>
            <person name="Isagi Y."/>
            <person name="Lee S.L."/>
            <person name="Shimizu K.K."/>
        </authorList>
    </citation>
    <scope>NUCLEOTIDE SEQUENCE [LARGE SCALE GENOMIC DNA]</scope>
    <source>
        <strain evidence="1">214</strain>
    </source>
</reference>
<name>A0AAV5MPL2_9ROSI</name>
<comment type="caution">
    <text evidence="1">The sequence shown here is derived from an EMBL/GenBank/DDBJ whole genome shotgun (WGS) entry which is preliminary data.</text>
</comment>
<protein>
    <submittedName>
        <fullName evidence="1">Uncharacterized protein</fullName>
    </submittedName>
</protein>
<dbReference type="AlphaFoldDB" id="A0AAV5MPL2"/>
<dbReference type="EMBL" id="BPVZ01000394">
    <property type="protein sequence ID" value="GKV50763.1"/>
    <property type="molecule type" value="Genomic_DNA"/>
</dbReference>
<proteinExistence type="predicted"/>
<gene>
    <name evidence="1" type="ORF">SLEP1_g57458</name>
</gene>